<feature type="region of interest" description="Disordered" evidence="2">
    <location>
        <begin position="157"/>
        <end position="286"/>
    </location>
</feature>
<name>A0A9N9AGY8_9GLOM</name>
<dbReference type="OrthoDB" id="2138242at2759"/>
<sequence length="639" mass="71342">MQVTRLQFGVYSNQQPFCLYLFPLVATALDTNSSTPTQPIYQPFYRLRDIDTIFFNASVGYIYDSGHIPQVYFDTPGYCFYERSGDVYLSSRALNETALRMGNTLLAEFCKLSRNEIMAGAADRLLKKAKVPIIKSLCVEAEFEFVAIDAGAWTSMRMHATQQQQQAPPPSPSNTNTDQPVNNRKRSQGGRISIADVLDNDDTDDRYETRITPTSDRIEFNAPAPIVKQEPSPANSAPSSPDQTLRSSRSSSPGSAFDTSVTDDDNIRRKRRRVIPSTNTKTTNNPEVMEHVRNNIMLKQQKTVGEVRQNRLMQESIVDRRHSVAVAGYNAPSNSNLSAAWDPNRHLLTKRHSLSQHRVNRNSKNLSLYSLPRVNRTMSASGSSDNRSPIHASMTAGHRASISGYPPQSAFSSARRQSNQSQTDHPASRSASIHGLISSDCHNTTRPVPSIQVTPSSTPRASSTTLPHRESSTNNSSAPSSDRPKDSFMQVFDTFYDTVADTHSLKNTLEEQIRKTSALLQTLQSSGLMIESLVRGQVREMQREVINDLTSIEKRVARVEERMNCVTSSPPLDCDRRLSNISTFSSDSGYSGSSKTMSPRTPEAFSRRQSEDVQKKDYENVLTHLKARLESLERRMSIA</sequence>
<feature type="region of interest" description="Disordered" evidence="2">
    <location>
        <begin position="585"/>
        <end position="612"/>
    </location>
</feature>
<organism evidence="3 4">
    <name type="scientific">Paraglomus occultum</name>
    <dbReference type="NCBI Taxonomy" id="144539"/>
    <lineage>
        <taxon>Eukaryota</taxon>
        <taxon>Fungi</taxon>
        <taxon>Fungi incertae sedis</taxon>
        <taxon>Mucoromycota</taxon>
        <taxon>Glomeromycotina</taxon>
        <taxon>Glomeromycetes</taxon>
        <taxon>Paraglomerales</taxon>
        <taxon>Paraglomeraceae</taxon>
        <taxon>Paraglomus</taxon>
    </lineage>
</organism>
<feature type="region of interest" description="Disordered" evidence="2">
    <location>
        <begin position="377"/>
        <end position="486"/>
    </location>
</feature>
<dbReference type="AlphaFoldDB" id="A0A9N9AGY8"/>
<reference evidence="3" key="1">
    <citation type="submission" date="2021-06" db="EMBL/GenBank/DDBJ databases">
        <authorList>
            <person name="Kallberg Y."/>
            <person name="Tangrot J."/>
            <person name="Rosling A."/>
        </authorList>
    </citation>
    <scope>NUCLEOTIDE SEQUENCE</scope>
    <source>
        <strain evidence="3">IA702</strain>
    </source>
</reference>
<evidence type="ECO:0000256" key="2">
    <source>
        <dbReference type="SAM" id="MobiDB-lite"/>
    </source>
</evidence>
<feature type="compositionally biased region" description="Polar residues" evidence="2">
    <location>
        <begin position="440"/>
        <end position="453"/>
    </location>
</feature>
<feature type="compositionally biased region" description="Polar residues" evidence="2">
    <location>
        <begin position="276"/>
        <end position="286"/>
    </location>
</feature>
<keyword evidence="1" id="KW-0175">Coiled coil</keyword>
<keyword evidence="4" id="KW-1185">Reference proteome</keyword>
<feature type="compositionally biased region" description="Polar residues" evidence="2">
    <location>
        <begin position="377"/>
        <end position="387"/>
    </location>
</feature>
<dbReference type="EMBL" id="CAJVPJ010000485">
    <property type="protein sequence ID" value="CAG8529887.1"/>
    <property type="molecule type" value="Genomic_DNA"/>
</dbReference>
<feature type="coiled-coil region" evidence="1">
    <location>
        <begin position="506"/>
        <end position="562"/>
    </location>
</feature>
<feature type="compositionally biased region" description="Polar residues" evidence="2">
    <location>
        <begin position="409"/>
        <end position="431"/>
    </location>
</feature>
<feature type="compositionally biased region" description="Low complexity" evidence="2">
    <location>
        <begin position="454"/>
        <end position="481"/>
    </location>
</feature>
<comment type="caution">
    <text evidence="3">The sequence shown here is derived from an EMBL/GenBank/DDBJ whole genome shotgun (WGS) entry which is preliminary data.</text>
</comment>
<protein>
    <submittedName>
        <fullName evidence="3">391_t:CDS:1</fullName>
    </submittedName>
</protein>
<proteinExistence type="predicted"/>
<gene>
    <name evidence="3" type="ORF">POCULU_LOCUS4006</name>
</gene>
<evidence type="ECO:0000313" key="3">
    <source>
        <dbReference type="EMBL" id="CAG8529887.1"/>
    </source>
</evidence>
<evidence type="ECO:0000313" key="4">
    <source>
        <dbReference type="Proteomes" id="UP000789572"/>
    </source>
</evidence>
<feature type="compositionally biased region" description="Low complexity" evidence="2">
    <location>
        <begin position="231"/>
        <end position="255"/>
    </location>
</feature>
<accession>A0A9N9AGY8</accession>
<dbReference type="Proteomes" id="UP000789572">
    <property type="component" value="Unassembled WGS sequence"/>
</dbReference>
<feature type="compositionally biased region" description="Low complexity" evidence="2">
    <location>
        <begin position="585"/>
        <end position="598"/>
    </location>
</feature>
<evidence type="ECO:0000256" key="1">
    <source>
        <dbReference type="SAM" id="Coils"/>
    </source>
</evidence>